<protein>
    <submittedName>
        <fullName evidence="1">Uncharacterized protein</fullName>
    </submittedName>
</protein>
<proteinExistence type="predicted"/>
<evidence type="ECO:0000313" key="1">
    <source>
        <dbReference type="EMBL" id="MFC0473581.1"/>
    </source>
</evidence>
<dbReference type="RefSeq" id="WP_335962924.1">
    <property type="nucleotide sequence ID" value="NZ_JAXBLX010000037.1"/>
</dbReference>
<name>A0ABV6KP43_9BACI</name>
<keyword evidence="2" id="KW-1185">Reference proteome</keyword>
<reference evidence="1 2" key="1">
    <citation type="submission" date="2024-09" db="EMBL/GenBank/DDBJ databases">
        <authorList>
            <person name="Sun Q."/>
            <person name="Mori K."/>
        </authorList>
    </citation>
    <scope>NUCLEOTIDE SEQUENCE [LARGE SCALE GENOMIC DNA]</scope>
    <source>
        <strain evidence="1 2">NCAIM B.02610</strain>
    </source>
</reference>
<organism evidence="1 2">
    <name type="scientific">Halalkalibacter kiskunsagensis</name>
    <dbReference type="NCBI Taxonomy" id="1548599"/>
    <lineage>
        <taxon>Bacteria</taxon>
        <taxon>Bacillati</taxon>
        <taxon>Bacillota</taxon>
        <taxon>Bacilli</taxon>
        <taxon>Bacillales</taxon>
        <taxon>Bacillaceae</taxon>
        <taxon>Halalkalibacter</taxon>
    </lineage>
</organism>
<sequence length="74" mass="8423">MLEALNDSLEKSHRISLRAGISRKQKDPSKLQISYHEAKQAAKCKKLTEQVVAYDSLLLEIALSEVQLQQERKS</sequence>
<evidence type="ECO:0000313" key="2">
    <source>
        <dbReference type="Proteomes" id="UP001589838"/>
    </source>
</evidence>
<accession>A0ABV6KP43</accession>
<dbReference type="Proteomes" id="UP001589838">
    <property type="component" value="Unassembled WGS sequence"/>
</dbReference>
<dbReference type="EMBL" id="JBHLUX010000095">
    <property type="protein sequence ID" value="MFC0473581.1"/>
    <property type="molecule type" value="Genomic_DNA"/>
</dbReference>
<gene>
    <name evidence="1" type="ORF">ACFFHM_24510</name>
</gene>
<comment type="caution">
    <text evidence="1">The sequence shown here is derived from an EMBL/GenBank/DDBJ whole genome shotgun (WGS) entry which is preliminary data.</text>
</comment>